<keyword evidence="3" id="KW-1185">Reference proteome</keyword>
<keyword evidence="1" id="KW-1133">Transmembrane helix</keyword>
<reference evidence="2 3" key="1">
    <citation type="journal article" date="2018" name="Evol. Lett.">
        <title>Horizontal gene cluster transfer increased hallucinogenic mushroom diversity.</title>
        <authorList>
            <person name="Reynolds H.T."/>
            <person name="Vijayakumar V."/>
            <person name="Gluck-Thaler E."/>
            <person name="Korotkin H.B."/>
            <person name="Matheny P.B."/>
            <person name="Slot J.C."/>
        </authorList>
    </citation>
    <scope>NUCLEOTIDE SEQUENCE [LARGE SCALE GENOMIC DNA]</scope>
    <source>
        <strain evidence="2 3">2631</strain>
    </source>
</reference>
<evidence type="ECO:0000256" key="1">
    <source>
        <dbReference type="SAM" id="Phobius"/>
    </source>
</evidence>
<protein>
    <submittedName>
        <fullName evidence="2">Uncharacterized protein</fullName>
    </submittedName>
</protein>
<name>A0A409XY97_PSICY</name>
<sequence>MSTPDIPIPVNVQENEISGNLNSSMLLNFLMGIYTMVYGGTMYIYLSKKPANSNRCIILSAVSVMYFLCLLDFIIQWYYIDWTIVTNGNTRESIFWVTVEDSLEWISILNDFLQNFVFIISDGLLIWRCYHVWGQSFWAILTPLILLVAEFVIIESAAAYSMVLLLEAIIGIVPSFTVFGSPTSQADYYIEKQGMAPTVLVARTATNNNSVESSTLTHISGDLEFGSQQGSGSGRSGNTTGGDVNALVQADDAELTPVVELTRESIVDATSGDNQV</sequence>
<feature type="transmembrane region" description="Helical" evidence="1">
    <location>
        <begin position="58"/>
        <end position="80"/>
    </location>
</feature>
<feature type="transmembrane region" description="Helical" evidence="1">
    <location>
        <begin position="112"/>
        <end position="130"/>
    </location>
</feature>
<dbReference type="EMBL" id="NHYD01000029">
    <property type="protein sequence ID" value="PPQ95691.1"/>
    <property type="molecule type" value="Genomic_DNA"/>
</dbReference>
<feature type="transmembrane region" description="Helical" evidence="1">
    <location>
        <begin position="25"/>
        <end position="46"/>
    </location>
</feature>
<keyword evidence="1" id="KW-0472">Membrane</keyword>
<evidence type="ECO:0000313" key="2">
    <source>
        <dbReference type="EMBL" id="PPQ95691.1"/>
    </source>
</evidence>
<feature type="transmembrane region" description="Helical" evidence="1">
    <location>
        <begin position="137"/>
        <end position="154"/>
    </location>
</feature>
<gene>
    <name evidence="2" type="ORF">CVT25_000788</name>
</gene>
<comment type="caution">
    <text evidence="2">The sequence shown here is derived from an EMBL/GenBank/DDBJ whole genome shotgun (WGS) entry which is preliminary data.</text>
</comment>
<dbReference type="OrthoDB" id="3265004at2759"/>
<keyword evidence="1" id="KW-0812">Transmembrane</keyword>
<organism evidence="2 3">
    <name type="scientific">Psilocybe cyanescens</name>
    <dbReference type="NCBI Taxonomy" id="93625"/>
    <lineage>
        <taxon>Eukaryota</taxon>
        <taxon>Fungi</taxon>
        <taxon>Dikarya</taxon>
        <taxon>Basidiomycota</taxon>
        <taxon>Agaricomycotina</taxon>
        <taxon>Agaricomycetes</taxon>
        <taxon>Agaricomycetidae</taxon>
        <taxon>Agaricales</taxon>
        <taxon>Agaricineae</taxon>
        <taxon>Strophariaceae</taxon>
        <taxon>Psilocybe</taxon>
    </lineage>
</organism>
<dbReference type="AlphaFoldDB" id="A0A409XY97"/>
<dbReference type="InParanoid" id="A0A409XY97"/>
<proteinExistence type="predicted"/>
<feature type="transmembrane region" description="Helical" evidence="1">
    <location>
        <begin position="160"/>
        <end position="179"/>
    </location>
</feature>
<dbReference type="Proteomes" id="UP000283269">
    <property type="component" value="Unassembled WGS sequence"/>
</dbReference>
<evidence type="ECO:0000313" key="3">
    <source>
        <dbReference type="Proteomes" id="UP000283269"/>
    </source>
</evidence>
<accession>A0A409XY97</accession>